<evidence type="ECO:0000313" key="3">
    <source>
        <dbReference type="Proteomes" id="UP000675781"/>
    </source>
</evidence>
<comment type="caution">
    <text evidence="2">The sequence shown here is derived from an EMBL/GenBank/DDBJ whole genome shotgun (WGS) entry which is preliminary data.</text>
</comment>
<dbReference type="PANTHER" id="PTHR43471:SF1">
    <property type="entry name" value="ABC TRANSPORTER PERMEASE PROTEIN NOSY-RELATED"/>
    <property type="match status" value="1"/>
</dbReference>
<gene>
    <name evidence="2" type="ORF">KDL01_11885</name>
</gene>
<keyword evidence="1" id="KW-0812">Transmembrane</keyword>
<feature type="transmembrane region" description="Helical" evidence="1">
    <location>
        <begin position="216"/>
        <end position="235"/>
    </location>
</feature>
<evidence type="ECO:0000256" key="1">
    <source>
        <dbReference type="SAM" id="Phobius"/>
    </source>
</evidence>
<keyword evidence="1" id="KW-0472">Membrane</keyword>
<evidence type="ECO:0000313" key="2">
    <source>
        <dbReference type="EMBL" id="MBR7833969.1"/>
    </source>
</evidence>
<proteinExistence type="predicted"/>
<feature type="transmembrane region" description="Helical" evidence="1">
    <location>
        <begin position="156"/>
        <end position="178"/>
    </location>
</feature>
<feature type="transmembrane region" description="Helical" evidence="1">
    <location>
        <begin position="111"/>
        <end position="144"/>
    </location>
</feature>
<dbReference type="Proteomes" id="UP000675781">
    <property type="component" value="Unassembled WGS sequence"/>
</dbReference>
<dbReference type="GO" id="GO:0140359">
    <property type="term" value="F:ABC-type transporter activity"/>
    <property type="evidence" value="ECO:0007669"/>
    <property type="project" value="InterPro"/>
</dbReference>
<feature type="transmembrane region" description="Helical" evidence="1">
    <location>
        <begin position="68"/>
        <end position="90"/>
    </location>
</feature>
<sequence>MTSTTPMRLSHTRIRAIVRKELRDYRRNRFVTSSMGVMPLLFVVLPIIDIFKLGSGASGPKLDNVIGLALLYLLLIPALVPAVVAAYSVVGEREQGTLEPVLTTPVRREEFLLGKALAAFLPTLAIAYLMFGIFLAVVGLFAHQEVVTDVFKTSRILPQVLFTPLLAGWSIWAGIAISSRVSDVRVAQQLGTLVSLPPLAVTSLMGFGVIRPTVGLGLVLGAALLVIDIGAWRVVSMLFDRERMISGIKA</sequence>
<dbReference type="AlphaFoldDB" id="A0A941INH1"/>
<feature type="transmembrane region" description="Helical" evidence="1">
    <location>
        <begin position="190"/>
        <end position="210"/>
    </location>
</feature>
<dbReference type="Pfam" id="PF12679">
    <property type="entry name" value="ABC2_membrane_2"/>
    <property type="match status" value="1"/>
</dbReference>
<organism evidence="2 3">
    <name type="scientific">Actinospica durhamensis</name>
    <dbReference type="NCBI Taxonomy" id="1508375"/>
    <lineage>
        <taxon>Bacteria</taxon>
        <taxon>Bacillati</taxon>
        <taxon>Actinomycetota</taxon>
        <taxon>Actinomycetes</taxon>
        <taxon>Catenulisporales</taxon>
        <taxon>Actinospicaceae</taxon>
        <taxon>Actinospica</taxon>
    </lineage>
</organism>
<accession>A0A941INH1</accession>
<dbReference type="GO" id="GO:0005886">
    <property type="term" value="C:plasma membrane"/>
    <property type="evidence" value="ECO:0007669"/>
    <property type="project" value="UniProtKB-SubCell"/>
</dbReference>
<name>A0A941INH1_9ACTN</name>
<feature type="transmembrane region" description="Helical" evidence="1">
    <location>
        <begin position="30"/>
        <end position="48"/>
    </location>
</feature>
<keyword evidence="3" id="KW-1185">Reference proteome</keyword>
<dbReference type="RefSeq" id="WP_212528490.1">
    <property type="nucleotide sequence ID" value="NZ_JAGSOG010000044.1"/>
</dbReference>
<keyword evidence="1" id="KW-1133">Transmembrane helix</keyword>
<dbReference type="EMBL" id="JAGSOG010000044">
    <property type="protein sequence ID" value="MBR7833969.1"/>
    <property type="molecule type" value="Genomic_DNA"/>
</dbReference>
<reference evidence="2" key="1">
    <citation type="submission" date="2021-04" db="EMBL/GenBank/DDBJ databases">
        <title>Genome based classification of Actinospica acidithermotolerans sp. nov., an actinobacterium isolated from an Indonesian hot spring.</title>
        <authorList>
            <person name="Kusuma A.B."/>
            <person name="Putra K.E."/>
            <person name="Nafisah S."/>
            <person name="Loh J."/>
            <person name="Nouioui I."/>
            <person name="Goodfellow M."/>
        </authorList>
    </citation>
    <scope>NUCLEOTIDE SEQUENCE</scope>
    <source>
        <strain evidence="2">CSCA 57</strain>
    </source>
</reference>
<dbReference type="PANTHER" id="PTHR43471">
    <property type="entry name" value="ABC TRANSPORTER PERMEASE"/>
    <property type="match status" value="1"/>
</dbReference>
<protein>
    <submittedName>
        <fullName evidence="2">ABC transporter permease subunit</fullName>
    </submittedName>
</protein>